<evidence type="ECO:0000313" key="5">
    <source>
        <dbReference type="EMBL" id="CAL1529887.1"/>
    </source>
</evidence>
<dbReference type="AlphaFoldDB" id="A0AAV2H876"/>
<reference evidence="5 6" key="1">
    <citation type="submission" date="2024-04" db="EMBL/GenBank/DDBJ databases">
        <authorList>
            <consortium name="Genoscope - CEA"/>
            <person name="William W."/>
        </authorList>
    </citation>
    <scope>NUCLEOTIDE SEQUENCE [LARGE SCALE GENOMIC DNA]</scope>
</reference>
<evidence type="ECO:0000256" key="1">
    <source>
        <dbReference type="ARBA" id="ARBA00022741"/>
    </source>
</evidence>
<keyword evidence="6" id="KW-1185">Reference proteome</keyword>
<dbReference type="Proteomes" id="UP001497497">
    <property type="component" value="Unassembled WGS sequence"/>
</dbReference>
<dbReference type="Gene3D" id="3.40.50.300">
    <property type="entry name" value="P-loop containing nucleotide triphosphate hydrolases"/>
    <property type="match status" value="1"/>
</dbReference>
<comment type="similarity">
    <text evidence="3">Belongs to the KTI12 family.</text>
</comment>
<dbReference type="InterPro" id="IPR013641">
    <property type="entry name" value="KTI12/PSTK"/>
</dbReference>
<accession>A0AAV2H876</accession>
<evidence type="ECO:0000256" key="4">
    <source>
        <dbReference type="ARBA" id="ARBA00026170"/>
    </source>
</evidence>
<keyword evidence="1" id="KW-0547">Nucleotide-binding</keyword>
<dbReference type="EMBL" id="CAXITT010000057">
    <property type="protein sequence ID" value="CAL1529887.1"/>
    <property type="molecule type" value="Genomic_DNA"/>
</dbReference>
<evidence type="ECO:0000313" key="6">
    <source>
        <dbReference type="Proteomes" id="UP001497497"/>
    </source>
</evidence>
<dbReference type="GO" id="GO:0006357">
    <property type="term" value="P:regulation of transcription by RNA polymerase II"/>
    <property type="evidence" value="ECO:0007669"/>
    <property type="project" value="UniProtKB-ARBA"/>
</dbReference>
<dbReference type="PANTHER" id="PTHR12435">
    <property type="match status" value="1"/>
</dbReference>
<protein>
    <recommendedName>
        <fullName evidence="4">Protein KTI12 homolog</fullName>
    </recommendedName>
</protein>
<dbReference type="InterPro" id="IPR027417">
    <property type="entry name" value="P-loop_NTPase"/>
</dbReference>
<dbReference type="SUPFAM" id="SSF52540">
    <property type="entry name" value="P-loop containing nucleoside triphosphate hydrolases"/>
    <property type="match status" value="1"/>
</dbReference>
<evidence type="ECO:0000256" key="2">
    <source>
        <dbReference type="ARBA" id="ARBA00022840"/>
    </source>
</evidence>
<dbReference type="FunFam" id="3.40.50.300:FF:000827">
    <property type="entry name" value="KTI12 chromatin-associated homolog"/>
    <property type="match status" value="1"/>
</dbReference>
<evidence type="ECO:0000256" key="3">
    <source>
        <dbReference type="ARBA" id="ARBA00025768"/>
    </source>
</evidence>
<dbReference type="GO" id="GO:0006400">
    <property type="term" value="P:tRNA modification"/>
    <property type="evidence" value="ECO:0007669"/>
    <property type="project" value="UniProtKB-ARBA"/>
</dbReference>
<keyword evidence="2" id="KW-0067">ATP-binding</keyword>
<comment type="caution">
    <text evidence="5">The sequence shown here is derived from an EMBL/GenBank/DDBJ whole genome shotgun (WGS) entry which is preliminary data.</text>
</comment>
<dbReference type="Pfam" id="PF08433">
    <property type="entry name" value="KTI12"/>
    <property type="match status" value="1"/>
</dbReference>
<proteinExistence type="inferred from homology"/>
<sequence>MPLVVLCGFPASGKTFRCRQLFEYLSLEYPSKKVHVITDHTEGLNRQEVYSNSLKERELRGNLKSSVQRLLGKDDVVILDALNYIKGFRYELFCVAKACRTPQCVIYCVTDAETSKAWNNLKDETDRYSSELIDELIMRFECPSPLNRWDKPLFTVIKDGCLNMNEICCALFTQKAAPPNQSTQTQPLSSTNFLYEVDKITQDIVTLLVAAQKSLVPGSAIKIPDVKEEFVFIRHVSIAELQRHRRQFITYTKMHPVEDSTKLSNMFVQYLNKSLMN</sequence>
<dbReference type="GO" id="GO:0005524">
    <property type="term" value="F:ATP binding"/>
    <property type="evidence" value="ECO:0007669"/>
    <property type="project" value="UniProtKB-KW"/>
</dbReference>
<name>A0AAV2H876_LYMST</name>
<organism evidence="5 6">
    <name type="scientific">Lymnaea stagnalis</name>
    <name type="common">Great pond snail</name>
    <name type="synonym">Helix stagnalis</name>
    <dbReference type="NCBI Taxonomy" id="6523"/>
    <lineage>
        <taxon>Eukaryota</taxon>
        <taxon>Metazoa</taxon>
        <taxon>Spiralia</taxon>
        <taxon>Lophotrochozoa</taxon>
        <taxon>Mollusca</taxon>
        <taxon>Gastropoda</taxon>
        <taxon>Heterobranchia</taxon>
        <taxon>Euthyneura</taxon>
        <taxon>Panpulmonata</taxon>
        <taxon>Hygrophila</taxon>
        <taxon>Lymnaeoidea</taxon>
        <taxon>Lymnaeidae</taxon>
        <taxon>Lymnaea</taxon>
    </lineage>
</organism>
<gene>
    <name evidence="5" type="ORF">GSLYS_00004020001</name>
</gene>